<dbReference type="Pfam" id="PF08842">
    <property type="entry name" value="Mfa2"/>
    <property type="match status" value="1"/>
</dbReference>
<evidence type="ECO:0008006" key="4">
    <source>
        <dbReference type="Google" id="ProtNLM"/>
    </source>
</evidence>
<dbReference type="OrthoDB" id="794899at2"/>
<evidence type="ECO:0000256" key="1">
    <source>
        <dbReference type="ARBA" id="ARBA00007248"/>
    </source>
</evidence>
<keyword evidence="3" id="KW-1185">Reference proteome</keyword>
<comment type="similarity">
    <text evidence="1">Belongs to the bacteroidetes fimbrillin superfamily. FimB/Mfa2 family.</text>
</comment>
<name>A0A437MQ23_9SPHI</name>
<organism evidence="2 3">
    <name type="scientific">Mucilaginibacter limnophilus</name>
    <dbReference type="NCBI Taxonomy" id="1932778"/>
    <lineage>
        <taxon>Bacteria</taxon>
        <taxon>Pseudomonadati</taxon>
        <taxon>Bacteroidota</taxon>
        <taxon>Sphingobacteriia</taxon>
        <taxon>Sphingobacteriales</taxon>
        <taxon>Sphingobacteriaceae</taxon>
        <taxon>Mucilaginibacter</taxon>
    </lineage>
</organism>
<evidence type="ECO:0000313" key="2">
    <source>
        <dbReference type="EMBL" id="RVT99748.1"/>
    </source>
</evidence>
<reference evidence="2 3" key="1">
    <citation type="submission" date="2019-01" db="EMBL/GenBank/DDBJ databases">
        <authorList>
            <person name="Chen W.-M."/>
        </authorList>
    </citation>
    <scope>NUCLEOTIDE SEQUENCE [LARGE SCALE GENOMIC DNA]</scope>
    <source>
        <strain evidence="2 3">YBJ-36</strain>
    </source>
</reference>
<protein>
    <recommendedName>
        <fullName evidence="4">FimB/Mfa2 family fimbrial subunit</fullName>
    </recommendedName>
</protein>
<evidence type="ECO:0000313" key="3">
    <source>
        <dbReference type="Proteomes" id="UP000282759"/>
    </source>
</evidence>
<comment type="caution">
    <text evidence="2">The sequence shown here is derived from an EMBL/GenBank/DDBJ whole genome shotgun (WGS) entry which is preliminary data.</text>
</comment>
<dbReference type="EMBL" id="SACK01000007">
    <property type="protein sequence ID" value="RVT99748.1"/>
    <property type="molecule type" value="Genomic_DNA"/>
</dbReference>
<accession>A0A437MQ23</accession>
<sequence length="311" mass="34131">MKIFLCISIILFVVLSCKKSQSIKDEENGKKYQVSFDVRDFTQKETDFDNTSTSQLTTHNTPEAIPIEDVISILYCVVYSNDGKPAMTIQQLSSQANFGNLNLNLPNGNYTVVFVGGQSGLIYKPKRLSEDKISYTRSTGADSFSDTFYKKFALVIDGANNNSSIILERLVGRVRVVIEDALPLDIKSITIRQTTNIYDGVQIATGIPLTLSTDLYAGTTVQLPTSSVGLTGYSLSFVTLNTLKSFNVEIAVKKGSSYYQNTTLVRDVTVGANKTTVLTGKLFESESASPGNGFLIDINQAWDPEDLDIPF</sequence>
<dbReference type="Proteomes" id="UP000282759">
    <property type="component" value="Unassembled WGS sequence"/>
</dbReference>
<dbReference type="AlphaFoldDB" id="A0A437MQ23"/>
<dbReference type="RefSeq" id="WP_127706362.1">
    <property type="nucleotide sequence ID" value="NZ_SACK01000007.1"/>
</dbReference>
<dbReference type="InterPro" id="IPR014941">
    <property type="entry name" value="FimB/Mfa2/Mfa3"/>
</dbReference>
<dbReference type="PROSITE" id="PS51257">
    <property type="entry name" value="PROKAR_LIPOPROTEIN"/>
    <property type="match status" value="1"/>
</dbReference>
<gene>
    <name evidence="2" type="ORF">EOD41_14990</name>
</gene>
<proteinExistence type="inferred from homology"/>